<dbReference type="GO" id="GO:0016301">
    <property type="term" value="F:kinase activity"/>
    <property type="evidence" value="ECO:0007669"/>
    <property type="project" value="UniProtKB-KW"/>
</dbReference>
<dbReference type="Gene3D" id="2.60.200.40">
    <property type="match status" value="1"/>
</dbReference>
<dbReference type="Pfam" id="PF00781">
    <property type="entry name" value="DAGK_cat"/>
    <property type="match status" value="1"/>
</dbReference>
<evidence type="ECO:0000256" key="5">
    <source>
        <dbReference type="ARBA" id="ARBA00022777"/>
    </source>
</evidence>
<keyword evidence="6" id="KW-0067">ATP-binding</keyword>
<dbReference type="Proteomes" id="UP000272400">
    <property type="component" value="Unassembled WGS sequence"/>
</dbReference>
<evidence type="ECO:0000256" key="7">
    <source>
        <dbReference type="ARBA" id="ARBA00023209"/>
    </source>
</evidence>
<keyword evidence="7" id="KW-0444">Lipid biosynthesis</keyword>
<keyword evidence="7" id="KW-0594">Phospholipid biosynthesis</keyword>
<evidence type="ECO:0000256" key="3">
    <source>
        <dbReference type="ARBA" id="ARBA00022679"/>
    </source>
</evidence>
<evidence type="ECO:0000256" key="6">
    <source>
        <dbReference type="ARBA" id="ARBA00022840"/>
    </source>
</evidence>
<evidence type="ECO:0000313" key="10">
    <source>
        <dbReference type="EMBL" id="ROO88951.1"/>
    </source>
</evidence>
<dbReference type="GO" id="GO:0008654">
    <property type="term" value="P:phospholipid biosynthetic process"/>
    <property type="evidence" value="ECO:0007669"/>
    <property type="project" value="UniProtKB-KW"/>
</dbReference>
<gene>
    <name evidence="10" type="ORF">EDD29_6637</name>
</gene>
<keyword evidence="11" id="KW-1185">Reference proteome</keyword>
<dbReference type="Pfam" id="PF19279">
    <property type="entry name" value="YegS_C"/>
    <property type="match status" value="1"/>
</dbReference>
<keyword evidence="3" id="KW-0808">Transferase</keyword>
<feature type="domain" description="DAGKc" evidence="9">
    <location>
        <begin position="12"/>
        <end position="141"/>
    </location>
</feature>
<dbReference type="SMART" id="SM00046">
    <property type="entry name" value="DAGKc"/>
    <property type="match status" value="1"/>
</dbReference>
<evidence type="ECO:0000259" key="9">
    <source>
        <dbReference type="PROSITE" id="PS50146"/>
    </source>
</evidence>
<dbReference type="RefSeq" id="WP_123668123.1">
    <property type="nucleotide sequence ID" value="NZ_RJKE01000001.1"/>
</dbReference>
<organism evidence="10 11">
    <name type="scientific">Actinocorallia herbida</name>
    <dbReference type="NCBI Taxonomy" id="58109"/>
    <lineage>
        <taxon>Bacteria</taxon>
        <taxon>Bacillati</taxon>
        <taxon>Actinomycetota</taxon>
        <taxon>Actinomycetes</taxon>
        <taxon>Streptosporangiales</taxon>
        <taxon>Thermomonosporaceae</taxon>
        <taxon>Actinocorallia</taxon>
    </lineage>
</organism>
<dbReference type="PANTHER" id="PTHR12358">
    <property type="entry name" value="SPHINGOSINE KINASE"/>
    <property type="match status" value="1"/>
</dbReference>
<accession>A0A3N1D5X7</accession>
<name>A0A3N1D5X7_9ACTN</name>
<comment type="caution">
    <text evidence="10">The sequence shown here is derived from an EMBL/GenBank/DDBJ whole genome shotgun (WGS) entry which is preliminary data.</text>
</comment>
<comment type="similarity">
    <text evidence="2">Belongs to the diacylglycerol/lipid kinase family.</text>
</comment>
<dbReference type="InterPro" id="IPR001206">
    <property type="entry name" value="Diacylglycerol_kinase_cat_dom"/>
</dbReference>
<dbReference type="PROSITE" id="PS50146">
    <property type="entry name" value="DAGK"/>
    <property type="match status" value="1"/>
</dbReference>
<dbReference type="Gene3D" id="3.40.50.10330">
    <property type="entry name" value="Probable inorganic polyphosphate/atp-NAD kinase, domain 1"/>
    <property type="match status" value="1"/>
</dbReference>
<dbReference type="PANTHER" id="PTHR12358:SF54">
    <property type="entry name" value="SPHINGOSINE KINASE RELATED PROTEIN"/>
    <property type="match status" value="1"/>
</dbReference>
<evidence type="ECO:0000256" key="8">
    <source>
        <dbReference type="ARBA" id="ARBA00023264"/>
    </source>
</evidence>
<evidence type="ECO:0000256" key="1">
    <source>
        <dbReference type="ARBA" id="ARBA00001946"/>
    </source>
</evidence>
<dbReference type="GO" id="GO:0005524">
    <property type="term" value="F:ATP binding"/>
    <property type="evidence" value="ECO:0007669"/>
    <property type="project" value="UniProtKB-KW"/>
</dbReference>
<dbReference type="InterPro" id="IPR016064">
    <property type="entry name" value="NAD/diacylglycerol_kinase_sf"/>
</dbReference>
<dbReference type="InterPro" id="IPR045540">
    <property type="entry name" value="YegS/DAGK_C"/>
</dbReference>
<proteinExistence type="inferred from homology"/>
<keyword evidence="8" id="KW-1208">Phospholipid metabolism</keyword>
<evidence type="ECO:0000313" key="11">
    <source>
        <dbReference type="Proteomes" id="UP000272400"/>
    </source>
</evidence>
<dbReference type="InterPro" id="IPR050187">
    <property type="entry name" value="Lipid_Phosphate_FormReg"/>
</dbReference>
<evidence type="ECO:0000256" key="2">
    <source>
        <dbReference type="ARBA" id="ARBA00005983"/>
    </source>
</evidence>
<keyword evidence="4" id="KW-0547">Nucleotide-binding</keyword>
<dbReference type="SUPFAM" id="SSF111331">
    <property type="entry name" value="NAD kinase/diacylglycerol kinase-like"/>
    <property type="match status" value="1"/>
</dbReference>
<dbReference type="EMBL" id="RJKE01000001">
    <property type="protein sequence ID" value="ROO88951.1"/>
    <property type="molecule type" value="Genomic_DNA"/>
</dbReference>
<dbReference type="AlphaFoldDB" id="A0A3N1D5X7"/>
<reference evidence="10 11" key="1">
    <citation type="submission" date="2018-11" db="EMBL/GenBank/DDBJ databases">
        <title>Sequencing the genomes of 1000 actinobacteria strains.</title>
        <authorList>
            <person name="Klenk H.-P."/>
        </authorList>
    </citation>
    <scope>NUCLEOTIDE SEQUENCE [LARGE SCALE GENOMIC DNA]</scope>
    <source>
        <strain evidence="10 11">DSM 44254</strain>
    </source>
</reference>
<evidence type="ECO:0000256" key="4">
    <source>
        <dbReference type="ARBA" id="ARBA00022741"/>
    </source>
</evidence>
<keyword evidence="7" id="KW-0443">Lipid metabolism</keyword>
<keyword evidence="5 10" id="KW-0418">Kinase</keyword>
<dbReference type="InterPro" id="IPR017438">
    <property type="entry name" value="ATP-NAD_kinase_N"/>
</dbReference>
<comment type="cofactor">
    <cofactor evidence="1">
        <name>Mg(2+)</name>
        <dbReference type="ChEBI" id="CHEBI:18420"/>
    </cofactor>
</comment>
<dbReference type="OrthoDB" id="142078at2"/>
<protein>
    <submittedName>
        <fullName evidence="10">YegS/Rv2252/BmrU family lipid kinase</fullName>
    </submittedName>
</protein>
<sequence length="315" mass="33648">MRSKAELGASIRAGGKAVLIVNTRSRRGRREYTEALRLLLAARIGFVGLFPVTEPEKLAEVFAEALELEPDLVVVGGGDGTLKEAVKHLAHRDIALGLLPLGTTNNFARGLQLPLKLAGAVAVIAEGKVADVDLAEISHPDGSPPEIFANMLSMGLSVQVAENVPHLLKRYLGRNAYPLTAIARLALDRAFTATLTVDGEVHTLETHQLNIANGSHHSGRPIARDASPDDRLLAVYPLGGAGRIRLLSATARHVLTGQFRTITQPPFLTTGRVEIVTDPPMAADVDGELHPGTPMTVTLLPNALRVIVKQDFPDT</sequence>